<keyword evidence="3 6" id="KW-0285">Flavoprotein</keyword>
<dbReference type="Gene3D" id="1.10.540.10">
    <property type="entry name" value="Acyl-CoA dehydrogenase/oxidase, N-terminal domain"/>
    <property type="match status" value="1"/>
</dbReference>
<sequence>MTDYNSMPEAEFRAMVRSYVDSIFPPDLLHATRRIGPLEVADYNKKMSERGWIAPAWPVEYGGMGLDIPHQIAFAEELSAIGVPRLHEMGLVMLGPLLMQFGTEEQKQRYLPKIISTEHIWCQGYSEPNAGSDLASLRLSAVQENEHWVLNGQKIWTTMAHQSSMMFMLARTDPNPRIRQEGISFFLVDLATPGITVRPIRTLSDELEFCEVFFDNVRIPLDSLVGELHKGWTIAKALLGHERLFVGSPRYIKGAIDQLDAIAARGEDELPGFSLERYTKLRLDYEDFLALYADYSNFVKNGGELGPEASILKLLSSETYQAVTEEILAITGEDGVVADGDNAGQADSATMFFQSRPSTIAGGTSQVQRNIIAKAVLNLPGN</sequence>
<keyword evidence="4 6" id="KW-0274">FAD</keyword>
<dbReference type="InterPro" id="IPR037069">
    <property type="entry name" value="AcylCoA_DH/ox_N_sf"/>
</dbReference>
<dbReference type="PANTHER" id="PTHR43292:SF3">
    <property type="entry name" value="ACYL-COA DEHYDROGENASE FADE29"/>
    <property type="match status" value="1"/>
</dbReference>
<feature type="domain" description="Acyl-CoA dehydrogenase/oxidase N-terminal" evidence="9">
    <location>
        <begin position="10"/>
        <end position="118"/>
    </location>
</feature>
<dbReference type="AlphaFoldDB" id="A0A916W878"/>
<comment type="caution">
    <text evidence="10">The sequence shown here is derived from an EMBL/GenBank/DDBJ whole genome shotgun (WGS) entry which is preliminary data.</text>
</comment>
<dbReference type="FunFam" id="2.40.110.10:FF:000011">
    <property type="entry name" value="Acyl-CoA dehydrogenase FadE34"/>
    <property type="match status" value="1"/>
</dbReference>
<evidence type="ECO:0000256" key="4">
    <source>
        <dbReference type="ARBA" id="ARBA00022827"/>
    </source>
</evidence>
<feature type="domain" description="Acyl-CoA dehydrogenase/oxidase C-terminal" evidence="7">
    <location>
        <begin position="230"/>
        <end position="377"/>
    </location>
</feature>
<dbReference type="Proteomes" id="UP000636264">
    <property type="component" value="Unassembled WGS sequence"/>
</dbReference>
<dbReference type="SUPFAM" id="SSF56645">
    <property type="entry name" value="Acyl-CoA dehydrogenase NM domain-like"/>
    <property type="match status" value="1"/>
</dbReference>
<dbReference type="InterPro" id="IPR009100">
    <property type="entry name" value="AcylCoA_DH/oxidase_NM_dom_sf"/>
</dbReference>
<evidence type="ECO:0000259" key="8">
    <source>
        <dbReference type="Pfam" id="PF02770"/>
    </source>
</evidence>
<keyword evidence="5 6" id="KW-0560">Oxidoreductase</keyword>
<dbReference type="InterPro" id="IPR046373">
    <property type="entry name" value="Acyl-CoA_Oxase/DH_mid-dom_sf"/>
</dbReference>
<dbReference type="GO" id="GO:0016627">
    <property type="term" value="F:oxidoreductase activity, acting on the CH-CH group of donors"/>
    <property type="evidence" value="ECO:0007669"/>
    <property type="project" value="InterPro"/>
</dbReference>
<dbReference type="RefSeq" id="WP_188721990.1">
    <property type="nucleotide sequence ID" value="NZ_BMIF01000010.1"/>
</dbReference>
<dbReference type="InterPro" id="IPR009075">
    <property type="entry name" value="AcylCo_DH/oxidase_C"/>
</dbReference>
<accession>A0A916W878</accession>
<evidence type="ECO:0000256" key="3">
    <source>
        <dbReference type="ARBA" id="ARBA00022630"/>
    </source>
</evidence>
<dbReference type="GO" id="GO:0005886">
    <property type="term" value="C:plasma membrane"/>
    <property type="evidence" value="ECO:0007669"/>
    <property type="project" value="TreeGrafter"/>
</dbReference>
<name>A0A916W878_9HYPH</name>
<dbReference type="PANTHER" id="PTHR43292">
    <property type="entry name" value="ACYL-COA DEHYDROGENASE"/>
    <property type="match status" value="1"/>
</dbReference>
<comment type="cofactor">
    <cofactor evidence="1 6">
        <name>FAD</name>
        <dbReference type="ChEBI" id="CHEBI:57692"/>
    </cofactor>
</comment>
<dbReference type="EMBL" id="BMIF01000010">
    <property type="protein sequence ID" value="GGA74619.1"/>
    <property type="molecule type" value="Genomic_DNA"/>
</dbReference>
<evidence type="ECO:0000256" key="1">
    <source>
        <dbReference type="ARBA" id="ARBA00001974"/>
    </source>
</evidence>
<keyword evidence="11" id="KW-1185">Reference proteome</keyword>
<dbReference type="Pfam" id="PF00441">
    <property type="entry name" value="Acyl-CoA_dh_1"/>
    <property type="match status" value="1"/>
</dbReference>
<dbReference type="GO" id="GO:0050660">
    <property type="term" value="F:flavin adenine dinucleotide binding"/>
    <property type="evidence" value="ECO:0007669"/>
    <property type="project" value="InterPro"/>
</dbReference>
<proteinExistence type="inferred from homology"/>
<comment type="similarity">
    <text evidence="2 6">Belongs to the acyl-CoA dehydrogenase family.</text>
</comment>
<dbReference type="SUPFAM" id="SSF47203">
    <property type="entry name" value="Acyl-CoA dehydrogenase C-terminal domain-like"/>
    <property type="match status" value="1"/>
</dbReference>
<evidence type="ECO:0000313" key="11">
    <source>
        <dbReference type="Proteomes" id="UP000636264"/>
    </source>
</evidence>
<dbReference type="Gene3D" id="2.40.110.10">
    <property type="entry name" value="Butyryl-CoA Dehydrogenase, subunit A, domain 2"/>
    <property type="match status" value="1"/>
</dbReference>
<reference evidence="10" key="1">
    <citation type="journal article" date="2014" name="Int. J. Syst. Evol. Microbiol.">
        <title>Complete genome sequence of Corynebacterium casei LMG S-19264T (=DSM 44701T), isolated from a smear-ripened cheese.</title>
        <authorList>
            <consortium name="US DOE Joint Genome Institute (JGI-PGF)"/>
            <person name="Walter F."/>
            <person name="Albersmeier A."/>
            <person name="Kalinowski J."/>
            <person name="Ruckert C."/>
        </authorList>
    </citation>
    <scope>NUCLEOTIDE SEQUENCE</scope>
    <source>
        <strain evidence="10">CGMCC 1.15320</strain>
    </source>
</reference>
<dbReference type="InterPro" id="IPR013786">
    <property type="entry name" value="AcylCoA_DH/ox_N"/>
</dbReference>
<dbReference type="Gene3D" id="1.20.140.10">
    <property type="entry name" value="Butyryl-CoA Dehydrogenase, subunit A, domain 3"/>
    <property type="match status" value="1"/>
</dbReference>
<evidence type="ECO:0000256" key="5">
    <source>
        <dbReference type="ARBA" id="ARBA00023002"/>
    </source>
</evidence>
<protein>
    <submittedName>
        <fullName evidence="10">Acyl-CoA dehydrogenase</fullName>
    </submittedName>
</protein>
<evidence type="ECO:0000256" key="6">
    <source>
        <dbReference type="RuleBase" id="RU362125"/>
    </source>
</evidence>
<gene>
    <name evidence="10" type="ORF">GCM10011385_30810</name>
</gene>
<dbReference type="InterPro" id="IPR052161">
    <property type="entry name" value="Mycobact_Acyl-CoA_DH"/>
</dbReference>
<reference evidence="10" key="2">
    <citation type="submission" date="2020-09" db="EMBL/GenBank/DDBJ databases">
        <authorList>
            <person name="Sun Q."/>
            <person name="Zhou Y."/>
        </authorList>
    </citation>
    <scope>NUCLEOTIDE SEQUENCE</scope>
    <source>
        <strain evidence="10">CGMCC 1.15320</strain>
    </source>
</reference>
<dbReference type="InterPro" id="IPR036250">
    <property type="entry name" value="AcylCo_DH-like_C"/>
</dbReference>
<evidence type="ECO:0000259" key="7">
    <source>
        <dbReference type="Pfam" id="PF00441"/>
    </source>
</evidence>
<evidence type="ECO:0000256" key="2">
    <source>
        <dbReference type="ARBA" id="ARBA00009347"/>
    </source>
</evidence>
<evidence type="ECO:0000259" key="9">
    <source>
        <dbReference type="Pfam" id="PF02771"/>
    </source>
</evidence>
<evidence type="ECO:0000313" key="10">
    <source>
        <dbReference type="EMBL" id="GGA74619.1"/>
    </source>
</evidence>
<dbReference type="Pfam" id="PF02771">
    <property type="entry name" value="Acyl-CoA_dh_N"/>
    <property type="match status" value="1"/>
</dbReference>
<dbReference type="Pfam" id="PF02770">
    <property type="entry name" value="Acyl-CoA_dh_M"/>
    <property type="match status" value="1"/>
</dbReference>
<organism evidence="10 11">
    <name type="scientific">Nitratireductor aestuarii</name>
    <dbReference type="NCBI Taxonomy" id="1735103"/>
    <lineage>
        <taxon>Bacteria</taxon>
        <taxon>Pseudomonadati</taxon>
        <taxon>Pseudomonadota</taxon>
        <taxon>Alphaproteobacteria</taxon>
        <taxon>Hyphomicrobiales</taxon>
        <taxon>Phyllobacteriaceae</taxon>
        <taxon>Nitratireductor</taxon>
    </lineage>
</organism>
<dbReference type="InterPro" id="IPR006091">
    <property type="entry name" value="Acyl-CoA_Oxase/DH_mid-dom"/>
</dbReference>
<feature type="domain" description="Acyl-CoA oxidase/dehydrogenase middle" evidence="8">
    <location>
        <begin position="122"/>
        <end position="217"/>
    </location>
</feature>